<dbReference type="CDD" id="cd23656">
    <property type="entry name" value="Abraxas_plant"/>
    <property type="match status" value="1"/>
</dbReference>
<sequence length="300" mass="33331">MQMEEPQVQKIAIYGPTLASILQRFSSASGDADGLLFGHVSRITPTLSDDDNSATSLTTVATVTSFFISGTINSFYNSSGELNLVSLQNLVSSFGKHPDNLLGWISCRRKTPLRPSMREYYVTSNLSRTFLNCSIFILFSTPLIDSLIHTHEYRAFQFSKITNSFEPKQIDVVNIGPAFRSHYSSFCPHSTFPMLPCELRGSSAMVEDSADSKAESSNHAKSVAKDQKELDNWALGFEVGKLNQMLGSEAANYTENVEKLYENMLAKLEGLARLVEKSSALVLEQENHNMKLRYKVAGLE</sequence>
<comment type="caution">
    <text evidence="1">The sequence shown here is derived from an EMBL/GenBank/DDBJ whole genome shotgun (WGS) entry which is preliminary data.</text>
</comment>
<dbReference type="PANTHER" id="PTHR31728">
    <property type="entry name" value="ABRAXAS FAMILY MEMBER"/>
    <property type="match status" value="1"/>
</dbReference>
<gene>
    <name evidence="1" type="ORF">RJ641_024529</name>
</gene>
<organism evidence="1 2">
    <name type="scientific">Dillenia turbinata</name>
    <dbReference type="NCBI Taxonomy" id="194707"/>
    <lineage>
        <taxon>Eukaryota</taxon>
        <taxon>Viridiplantae</taxon>
        <taxon>Streptophyta</taxon>
        <taxon>Embryophyta</taxon>
        <taxon>Tracheophyta</taxon>
        <taxon>Spermatophyta</taxon>
        <taxon>Magnoliopsida</taxon>
        <taxon>eudicotyledons</taxon>
        <taxon>Gunneridae</taxon>
        <taxon>Pentapetalae</taxon>
        <taxon>Dilleniales</taxon>
        <taxon>Dilleniaceae</taxon>
        <taxon>Dillenia</taxon>
    </lineage>
</organism>
<evidence type="ECO:0000313" key="1">
    <source>
        <dbReference type="EMBL" id="KAK6943427.1"/>
    </source>
</evidence>
<dbReference type="GO" id="GO:0005634">
    <property type="term" value="C:nucleus"/>
    <property type="evidence" value="ECO:0007669"/>
    <property type="project" value="TreeGrafter"/>
</dbReference>
<name>A0AAN8ZN13_9MAGN</name>
<reference evidence="1 2" key="1">
    <citation type="submission" date="2023-12" db="EMBL/GenBank/DDBJ databases">
        <title>A high-quality genome assembly for Dillenia turbinata (Dilleniales).</title>
        <authorList>
            <person name="Chanderbali A."/>
        </authorList>
    </citation>
    <scope>NUCLEOTIDE SEQUENCE [LARGE SCALE GENOMIC DNA]</scope>
    <source>
        <strain evidence="1">LSX21</strain>
        <tissue evidence="1">Leaf</tissue>
    </source>
</reference>
<dbReference type="AlphaFoldDB" id="A0AAN8ZN13"/>
<dbReference type="InterPro" id="IPR023238">
    <property type="entry name" value="FAM175"/>
</dbReference>
<dbReference type="GO" id="GO:0031593">
    <property type="term" value="F:polyubiquitin modification-dependent protein binding"/>
    <property type="evidence" value="ECO:0007669"/>
    <property type="project" value="TreeGrafter"/>
</dbReference>
<evidence type="ECO:0000313" key="2">
    <source>
        <dbReference type="Proteomes" id="UP001370490"/>
    </source>
</evidence>
<protein>
    <submittedName>
        <fullName evidence="1">Uncharacterized protein</fullName>
    </submittedName>
</protein>
<accession>A0AAN8ZN13</accession>
<dbReference type="PANTHER" id="PTHR31728:SF5">
    <property type="entry name" value="OS07G0540200 PROTEIN"/>
    <property type="match status" value="1"/>
</dbReference>
<dbReference type="PRINTS" id="PR02054">
    <property type="entry name" value="FAM175PLANT"/>
</dbReference>
<dbReference type="Pfam" id="PF21125">
    <property type="entry name" value="MPN_2A_DUB_like"/>
    <property type="match status" value="1"/>
</dbReference>
<dbReference type="PRINTS" id="PR02051">
    <property type="entry name" value="PROTEINF175"/>
</dbReference>
<proteinExistence type="predicted"/>
<dbReference type="InterPro" id="IPR023241">
    <property type="entry name" value="FAM175_plant"/>
</dbReference>
<dbReference type="Proteomes" id="UP001370490">
    <property type="component" value="Unassembled WGS sequence"/>
</dbReference>
<keyword evidence="2" id="KW-1185">Reference proteome</keyword>
<dbReference type="EMBL" id="JBAMMX010000003">
    <property type="protein sequence ID" value="KAK6943427.1"/>
    <property type="molecule type" value="Genomic_DNA"/>
</dbReference>